<reference evidence="2" key="1">
    <citation type="submission" date="2022-10" db="EMBL/GenBank/DDBJ databases">
        <title>Tapping the CABI collections for fungal endophytes: first genome assemblies for Collariella, Neodidymelliopsis, Ascochyta clinopodiicola, Didymella pomorum, Didymosphaeria variabile, Neocosmospora piperis and Neocucurbitaria cava.</title>
        <authorList>
            <person name="Hill R."/>
        </authorList>
    </citation>
    <scope>NUCLEOTIDE SEQUENCE</scope>
    <source>
        <strain evidence="2">IMI 356814</strain>
    </source>
</reference>
<evidence type="ECO:0000256" key="1">
    <source>
        <dbReference type="SAM" id="MobiDB-lite"/>
    </source>
</evidence>
<name>A0A9W8YF25_9PLEO</name>
<dbReference type="Proteomes" id="UP001140560">
    <property type="component" value="Unassembled WGS sequence"/>
</dbReference>
<dbReference type="AlphaFoldDB" id="A0A9W8YF25"/>
<dbReference type="OrthoDB" id="3776135at2759"/>
<dbReference type="EMBL" id="JAPEUY010000003">
    <property type="protein sequence ID" value="KAJ4374728.1"/>
    <property type="molecule type" value="Genomic_DNA"/>
</dbReference>
<evidence type="ECO:0000313" key="3">
    <source>
        <dbReference type="Proteomes" id="UP001140560"/>
    </source>
</evidence>
<feature type="compositionally biased region" description="Low complexity" evidence="1">
    <location>
        <begin position="1"/>
        <end position="11"/>
    </location>
</feature>
<keyword evidence="3" id="KW-1185">Reference proteome</keyword>
<proteinExistence type="predicted"/>
<evidence type="ECO:0000313" key="2">
    <source>
        <dbReference type="EMBL" id="KAJ4374728.1"/>
    </source>
</evidence>
<comment type="caution">
    <text evidence="2">The sequence shown here is derived from an EMBL/GenBank/DDBJ whole genome shotgun (WGS) entry which is preliminary data.</text>
</comment>
<protein>
    <submittedName>
        <fullName evidence="2">Structural maintenance of chromosomes protein 3</fullName>
    </submittedName>
</protein>
<feature type="region of interest" description="Disordered" evidence="1">
    <location>
        <begin position="1"/>
        <end position="24"/>
    </location>
</feature>
<accession>A0A9W8YF25</accession>
<sequence length="287" mass="31624">MLATASMASSMSKEDSHQATPSPTNYTFIIEIGNQRQHVGDVSEVAAGQNLSTRLSAGLYDKCDKKKTGANTCKSDPIILGLIEHSNERGTVAYLDEERKPVNVNVTSDFIPEDYAGKGALQTAFIDQIVDTFTVATSDDKNCYQFDRTSTICWFCKKKLCFGCIGQYCPEHDTRGKIVRWCNAPEYVRVSLSDAQGKEIAHMRVDLKFQGTTDQGKFDCVGIIDAVDKNARERRVGKLERVVGAALGGEQLKTRVVCESREVMGSCPNEQCLYQLGSCFKRGGVMV</sequence>
<gene>
    <name evidence="2" type="primary">SMC3_1</name>
    <name evidence="2" type="ORF">N0V83_001804</name>
</gene>
<organism evidence="2 3">
    <name type="scientific">Neocucurbitaria cava</name>
    <dbReference type="NCBI Taxonomy" id="798079"/>
    <lineage>
        <taxon>Eukaryota</taxon>
        <taxon>Fungi</taxon>
        <taxon>Dikarya</taxon>
        <taxon>Ascomycota</taxon>
        <taxon>Pezizomycotina</taxon>
        <taxon>Dothideomycetes</taxon>
        <taxon>Pleosporomycetidae</taxon>
        <taxon>Pleosporales</taxon>
        <taxon>Pleosporineae</taxon>
        <taxon>Cucurbitariaceae</taxon>
        <taxon>Neocucurbitaria</taxon>
    </lineage>
</organism>